<dbReference type="Pfam" id="PF17863">
    <property type="entry name" value="AAA_lid_2"/>
    <property type="match status" value="1"/>
</dbReference>
<dbReference type="GO" id="GO:0016887">
    <property type="term" value="F:ATP hydrolysis activity"/>
    <property type="evidence" value="ECO:0007669"/>
    <property type="project" value="InterPro"/>
</dbReference>
<feature type="non-terminal residue" evidence="3">
    <location>
        <position position="314"/>
    </location>
</feature>
<reference evidence="3" key="1">
    <citation type="journal article" date="2014" name="Front. Microbiol.">
        <title>High frequency of phylogenetically diverse reductive dehalogenase-homologous genes in deep subseafloor sedimentary metagenomes.</title>
        <authorList>
            <person name="Kawai M."/>
            <person name="Futagami T."/>
            <person name="Toyoda A."/>
            <person name="Takaki Y."/>
            <person name="Nishi S."/>
            <person name="Hori S."/>
            <person name="Arai W."/>
            <person name="Tsubouchi T."/>
            <person name="Morono Y."/>
            <person name="Uchiyama I."/>
            <person name="Ito T."/>
            <person name="Fujiyama A."/>
            <person name="Inagaki F."/>
            <person name="Takami H."/>
        </authorList>
    </citation>
    <scope>NUCLEOTIDE SEQUENCE</scope>
    <source>
        <strain evidence="3">Expedition CK06-06</strain>
    </source>
</reference>
<dbReference type="InterPro" id="IPR011703">
    <property type="entry name" value="ATPase_AAA-3"/>
</dbReference>
<name>X1RM73_9ZZZZ</name>
<dbReference type="GO" id="GO:0005524">
    <property type="term" value="F:ATP binding"/>
    <property type="evidence" value="ECO:0007669"/>
    <property type="project" value="InterPro"/>
</dbReference>
<evidence type="ECO:0000313" key="3">
    <source>
        <dbReference type="EMBL" id="GAI81743.1"/>
    </source>
</evidence>
<dbReference type="PANTHER" id="PTHR42759:SF1">
    <property type="entry name" value="MAGNESIUM-CHELATASE SUBUNIT CHLD"/>
    <property type="match status" value="1"/>
</dbReference>
<evidence type="ECO:0000259" key="2">
    <source>
        <dbReference type="Pfam" id="PF17863"/>
    </source>
</evidence>
<accession>X1RM73</accession>
<dbReference type="AlphaFoldDB" id="X1RM73"/>
<dbReference type="EMBL" id="BARW01006862">
    <property type="protein sequence ID" value="GAI81743.1"/>
    <property type="molecule type" value="Genomic_DNA"/>
</dbReference>
<comment type="caution">
    <text evidence="3">The sequence shown here is derived from an EMBL/GenBank/DDBJ whole genome shotgun (WGS) entry which is preliminary data.</text>
</comment>
<gene>
    <name evidence="3" type="ORF">S12H4_14396</name>
</gene>
<feature type="domain" description="ChlI/MoxR AAA lid" evidence="2">
    <location>
        <begin position="244"/>
        <end position="302"/>
    </location>
</feature>
<sequence>MTNNYKVSDLYGKLLNEISKVIIGKGEIEETLTVALIAGGHVLIEGLPGTAKTKLARTFAEVIGGQFKRIQFTPDMMPADVTGFYIYSPDGASRFIEGPIFAHIVLADELNRTTPRTQSALLEAMQEYQVTIEGKSYSLAKPFMVIATQVQSGGEGTYPLTDVQVDRFLLRVTSEYSSKEEEKQIISNIDIIDEPDIKAVATLDEIKELQELAKGAHVSPDIIEYTTSIVDSLRLDPDVLSGPSVRAGIALFKCSRVLALLDGRDFVIPDDIKHLALHAIEHRIRVKPEAEMDDITPRMIVERTLEKVPVPKLK</sequence>
<protein>
    <recommendedName>
        <fullName evidence="4">AAA+ ATPase domain-containing protein</fullName>
    </recommendedName>
</protein>
<dbReference type="PANTHER" id="PTHR42759">
    <property type="entry name" value="MOXR FAMILY PROTEIN"/>
    <property type="match status" value="1"/>
</dbReference>
<dbReference type="InterPro" id="IPR027417">
    <property type="entry name" value="P-loop_NTPase"/>
</dbReference>
<dbReference type="InterPro" id="IPR050764">
    <property type="entry name" value="CbbQ/NirQ/NorQ/GpvN"/>
</dbReference>
<feature type="domain" description="ATPase AAA-3" evidence="1">
    <location>
        <begin position="41"/>
        <end position="170"/>
    </location>
</feature>
<dbReference type="Pfam" id="PF07726">
    <property type="entry name" value="AAA_3"/>
    <property type="match status" value="1"/>
</dbReference>
<evidence type="ECO:0008006" key="4">
    <source>
        <dbReference type="Google" id="ProtNLM"/>
    </source>
</evidence>
<dbReference type="Gene3D" id="1.10.8.80">
    <property type="entry name" value="Magnesium chelatase subunit I, C-Terminal domain"/>
    <property type="match status" value="1"/>
</dbReference>
<dbReference type="PIRSF" id="PIRSF002849">
    <property type="entry name" value="AAA_ATPase_chaperone_MoxR_prd"/>
    <property type="match status" value="1"/>
</dbReference>
<dbReference type="SUPFAM" id="SSF52540">
    <property type="entry name" value="P-loop containing nucleoside triphosphate hydrolases"/>
    <property type="match status" value="1"/>
</dbReference>
<dbReference type="Gene3D" id="3.40.50.300">
    <property type="entry name" value="P-loop containing nucleotide triphosphate hydrolases"/>
    <property type="match status" value="1"/>
</dbReference>
<organism evidence="3">
    <name type="scientific">marine sediment metagenome</name>
    <dbReference type="NCBI Taxonomy" id="412755"/>
    <lineage>
        <taxon>unclassified sequences</taxon>
        <taxon>metagenomes</taxon>
        <taxon>ecological metagenomes</taxon>
    </lineage>
</organism>
<dbReference type="InterPro" id="IPR041628">
    <property type="entry name" value="ChlI/MoxR_AAA_lid"/>
</dbReference>
<evidence type="ECO:0000259" key="1">
    <source>
        <dbReference type="Pfam" id="PF07726"/>
    </source>
</evidence>
<proteinExistence type="predicted"/>